<protein>
    <submittedName>
        <fullName evidence="1">Uncharacterized protein</fullName>
    </submittedName>
</protein>
<accession>A0ACC7VD07</accession>
<evidence type="ECO:0000313" key="2">
    <source>
        <dbReference type="Proteomes" id="UP000466692"/>
    </source>
</evidence>
<name>A0ACC7VD07_9BACI</name>
<proteinExistence type="predicted"/>
<dbReference type="EMBL" id="WMEU01000001">
    <property type="protein sequence ID" value="MYL52653.1"/>
    <property type="molecule type" value="Genomic_DNA"/>
</dbReference>
<sequence>MLGHDTNSRKEWEKKLSSLKKGQCIAYGPTLRENGELQNSLPVIINITPMSERIKD</sequence>
<gene>
    <name evidence="1" type="ORF">GLW08_04800</name>
</gene>
<evidence type="ECO:0000313" key="1">
    <source>
        <dbReference type="EMBL" id="MYL52653.1"/>
    </source>
</evidence>
<comment type="caution">
    <text evidence="1">The sequence shown here is derived from an EMBL/GenBank/DDBJ whole genome shotgun (WGS) entry which is preliminary data.</text>
</comment>
<keyword evidence="2" id="KW-1185">Reference proteome</keyword>
<organism evidence="1 2">
    <name type="scientific">Pontibacillus yanchengensis</name>
    <dbReference type="NCBI Taxonomy" id="462910"/>
    <lineage>
        <taxon>Bacteria</taxon>
        <taxon>Bacillati</taxon>
        <taxon>Bacillota</taxon>
        <taxon>Bacilli</taxon>
        <taxon>Bacillales</taxon>
        <taxon>Bacillaceae</taxon>
        <taxon>Pontibacillus</taxon>
    </lineage>
</organism>
<dbReference type="Proteomes" id="UP000466692">
    <property type="component" value="Unassembled WGS sequence"/>
</dbReference>
<reference evidence="1" key="1">
    <citation type="submission" date="2019-11" db="EMBL/GenBank/DDBJ databases">
        <title>Genome sequences of 17 halophilic strains isolated from different environments.</title>
        <authorList>
            <person name="Furrow R.E."/>
        </authorList>
    </citation>
    <scope>NUCLEOTIDE SEQUENCE</scope>
    <source>
        <strain evidence="1">22510_22_Filter</strain>
    </source>
</reference>